<evidence type="ECO:0000313" key="1">
    <source>
        <dbReference type="EMBL" id="AMP03822.1"/>
    </source>
</evidence>
<protein>
    <submittedName>
        <fullName evidence="1">YfbU domain protein</fullName>
    </submittedName>
</protein>
<dbReference type="AlphaFoldDB" id="A0A127Q2G8"/>
<dbReference type="EMBL" id="CP013236">
    <property type="protein sequence ID" value="AMP13777.1"/>
    <property type="molecule type" value="Genomic_DNA"/>
</dbReference>
<evidence type="ECO:0000313" key="4">
    <source>
        <dbReference type="Proteomes" id="UP000074914"/>
    </source>
</evidence>
<dbReference type="KEGG" id="cpra:CPter91_1442"/>
<dbReference type="EMBL" id="CP013234">
    <property type="protein sequence ID" value="AMP03822.1"/>
    <property type="molecule type" value="Genomic_DNA"/>
</dbReference>
<dbReference type="Proteomes" id="UP000074561">
    <property type="component" value="Chromosome"/>
</dbReference>
<dbReference type="Pfam" id="PF03887">
    <property type="entry name" value="YfbU"/>
    <property type="match status" value="1"/>
</dbReference>
<dbReference type="InterPro" id="IPR005587">
    <property type="entry name" value="UPF0304_YfbU"/>
</dbReference>
<reference evidence="3 4" key="1">
    <citation type="submission" date="2015-11" db="EMBL/GenBank/DDBJ databases">
        <title>Exploring the genomic traits of fungus-feeding bacterial genus Collimonas.</title>
        <authorList>
            <person name="Song C."/>
            <person name="Schmidt R."/>
            <person name="de Jager V."/>
            <person name="Krzyzanowska D."/>
            <person name="Jongedijk E."/>
            <person name="Cankar K."/>
            <person name="Beekwilder J."/>
            <person name="van Veen A."/>
            <person name="de Boer W."/>
            <person name="van Veen J.A."/>
            <person name="Garbeva P."/>
        </authorList>
    </citation>
    <scope>NUCLEOTIDE SEQUENCE [LARGE SCALE GENOMIC DNA]</scope>
    <source>
        <strain evidence="2 4">Ter291</strain>
        <strain evidence="1 3">Ter91</strain>
    </source>
</reference>
<accession>A0A127Q2G8</accession>
<keyword evidence="4" id="KW-1185">Reference proteome</keyword>
<dbReference type="InterPro" id="IPR023146">
    <property type="entry name" value="YfbU_alpha-helical_sf"/>
</dbReference>
<sequence>MELSDAEKLILTMLCEVHAHLGIAGELDPGFVRSALDSGNTWGLRWKYGALYDGNSRSDPPIVKEVAAILDMWSAIEDGYAALRSLDQDRVAASISPQQVEVKFMGFDSDTEFEHANVASFLIKDMQRFPKFAGRDIHSHQPSISIYRRMVRAFEALQKLAGKGRLNADQLIALLNQNTERCVIA</sequence>
<evidence type="ECO:0000313" key="2">
    <source>
        <dbReference type="EMBL" id="AMP13777.1"/>
    </source>
</evidence>
<name>A0A127Q2G8_9BURK</name>
<dbReference type="STRING" id="279113.CPter91_1442"/>
<proteinExistence type="predicted"/>
<dbReference type="Proteomes" id="UP000074914">
    <property type="component" value="Chromosome"/>
</dbReference>
<organism evidence="1 3">
    <name type="scientific">Collimonas pratensis</name>
    <dbReference type="NCBI Taxonomy" id="279113"/>
    <lineage>
        <taxon>Bacteria</taxon>
        <taxon>Pseudomonadati</taxon>
        <taxon>Pseudomonadota</taxon>
        <taxon>Betaproteobacteria</taxon>
        <taxon>Burkholderiales</taxon>
        <taxon>Oxalobacteraceae</taxon>
        <taxon>Collimonas</taxon>
    </lineage>
</organism>
<gene>
    <name evidence="2" type="ORF">CPter291_1504</name>
    <name evidence="1" type="ORF">CPter91_1442</name>
</gene>
<dbReference type="Gene3D" id="1.10.3190.10">
    <property type="entry name" value="yfbu gene product, domain 2"/>
    <property type="match status" value="1"/>
</dbReference>
<dbReference type="RefSeq" id="WP_061938658.1">
    <property type="nucleotide sequence ID" value="NZ_CP013234.1"/>
</dbReference>
<dbReference type="PATRIC" id="fig|279113.10.peg.1500"/>
<dbReference type="SUPFAM" id="SSF116960">
    <property type="entry name" value="YfbU-like"/>
    <property type="match status" value="1"/>
</dbReference>
<evidence type="ECO:0000313" key="3">
    <source>
        <dbReference type="Proteomes" id="UP000074561"/>
    </source>
</evidence>